<reference evidence="2 3" key="1">
    <citation type="journal article" date="2013" name="PLoS Genet.">
        <title>The genome and development-dependent transcriptomes of Pyronema confluens: a window into fungal evolution.</title>
        <authorList>
            <person name="Traeger S."/>
            <person name="Altegoer F."/>
            <person name="Freitag M."/>
            <person name="Gabaldon T."/>
            <person name="Kempken F."/>
            <person name="Kumar A."/>
            <person name="Marcet-Houben M."/>
            <person name="Poggeler S."/>
            <person name="Stajich J.E."/>
            <person name="Nowrousian M."/>
        </authorList>
    </citation>
    <scope>NUCLEOTIDE SEQUENCE [LARGE SCALE GENOMIC DNA]</scope>
    <source>
        <strain evidence="3">CBS 100304</strain>
        <tissue evidence="2">Vegetative mycelium</tissue>
    </source>
</reference>
<keyword evidence="3" id="KW-1185">Reference proteome</keyword>
<dbReference type="STRING" id="1076935.U4L5I1"/>
<dbReference type="Proteomes" id="UP000018144">
    <property type="component" value="Unassembled WGS sequence"/>
</dbReference>
<dbReference type="Gene3D" id="3.30.1540.10">
    <property type="entry name" value="formyl-coa transferase, domain 3"/>
    <property type="match status" value="1"/>
</dbReference>
<dbReference type="eggNOG" id="KOG3957">
    <property type="taxonomic scope" value="Eukaryota"/>
</dbReference>
<dbReference type="PANTHER" id="PTHR48228:SF5">
    <property type="entry name" value="ALPHA-METHYLACYL-COA RACEMASE"/>
    <property type="match status" value="1"/>
</dbReference>
<dbReference type="Gene3D" id="3.40.50.10540">
    <property type="entry name" value="Crotonobetainyl-coa:carnitine coa-transferase, domain 1"/>
    <property type="match status" value="1"/>
</dbReference>
<dbReference type="OMA" id="VVIDPFR"/>
<dbReference type="OrthoDB" id="16747at2759"/>
<name>U4L5I1_PYROM</name>
<dbReference type="SUPFAM" id="SSF89796">
    <property type="entry name" value="CoA-transferase family III (CaiB/BaiF)"/>
    <property type="match status" value="1"/>
</dbReference>
<accession>U4L5I1</accession>
<sequence length="377" mass="41477">MTSPPPLTNLLVLEFAGLAPGPFAGKLLSDHGARVLRIDRSHSTSVPTPDLLASHKRSLRVNLKSPPGIALIRSLSSKADIIIDPFRPGVLEKLGLGPEVLLKQNPRLIFARLAGFRRDGKYSAMAGHDINYLAVSGALSLLGREGENPFPPTNLLADFAGGGMVCFLGILLALIQRSITGKGQVVEANMVDGAGYLASFPRFLMMRELGIWDGERGTNLLDGGVPWYETYKTKDGGYMAVGALEPQFYEAFIKGLLPGREVPDRMEKENWGLLKGMFTEAFLQRDRKEWEMVFDGTDACVTPVKTFKELKEEGYQQRPVVTLKDSPAKDSDGWEGELVIPGDGEKEALEEWWGLKEGMDWESKDGEVRLAETKSKL</sequence>
<dbReference type="EMBL" id="HF935245">
    <property type="protein sequence ID" value="CCX05310.1"/>
    <property type="molecule type" value="Genomic_DNA"/>
</dbReference>
<dbReference type="InterPro" id="IPR003673">
    <property type="entry name" value="CoA-Trfase_fam_III"/>
</dbReference>
<dbReference type="InterPro" id="IPR023606">
    <property type="entry name" value="CoA-Trfase_III_dom_1_sf"/>
</dbReference>
<dbReference type="InterPro" id="IPR050509">
    <property type="entry name" value="CoA-transferase_III"/>
</dbReference>
<protein>
    <submittedName>
        <fullName evidence="2">Similar to Alpha-methylacyl-CoA racemase acc. no. Q9UHK6</fullName>
    </submittedName>
</protein>
<dbReference type="PANTHER" id="PTHR48228">
    <property type="entry name" value="SUCCINYL-COA--D-CITRAMALATE COA-TRANSFERASE"/>
    <property type="match status" value="1"/>
</dbReference>
<dbReference type="AlphaFoldDB" id="U4L5I1"/>
<evidence type="ECO:0000313" key="3">
    <source>
        <dbReference type="Proteomes" id="UP000018144"/>
    </source>
</evidence>
<organism evidence="2 3">
    <name type="scientific">Pyronema omphalodes (strain CBS 100304)</name>
    <name type="common">Pyronema confluens</name>
    <dbReference type="NCBI Taxonomy" id="1076935"/>
    <lineage>
        <taxon>Eukaryota</taxon>
        <taxon>Fungi</taxon>
        <taxon>Dikarya</taxon>
        <taxon>Ascomycota</taxon>
        <taxon>Pezizomycotina</taxon>
        <taxon>Pezizomycetes</taxon>
        <taxon>Pezizales</taxon>
        <taxon>Pyronemataceae</taxon>
        <taxon>Pyronema</taxon>
    </lineage>
</organism>
<gene>
    <name evidence="2" type="ORF">PCON_04897</name>
</gene>
<comment type="similarity">
    <text evidence="1">Belongs to the CoA-transferase III family.</text>
</comment>
<proteinExistence type="inferred from homology"/>
<dbReference type="Pfam" id="PF02515">
    <property type="entry name" value="CoA_transf_3"/>
    <property type="match status" value="1"/>
</dbReference>
<dbReference type="GO" id="GO:0003824">
    <property type="term" value="F:catalytic activity"/>
    <property type="evidence" value="ECO:0007669"/>
    <property type="project" value="InterPro"/>
</dbReference>
<evidence type="ECO:0000256" key="1">
    <source>
        <dbReference type="ARBA" id="ARBA00008383"/>
    </source>
</evidence>
<evidence type="ECO:0000313" key="2">
    <source>
        <dbReference type="EMBL" id="CCX05310.1"/>
    </source>
</evidence>
<dbReference type="InterPro" id="IPR044855">
    <property type="entry name" value="CoA-Trfase_III_dom3_sf"/>
</dbReference>